<dbReference type="PANTHER" id="PTHR46082:SF11">
    <property type="entry name" value="AAA+ ATPASE DOMAIN-CONTAINING PROTEIN-RELATED"/>
    <property type="match status" value="1"/>
</dbReference>
<dbReference type="SUPFAM" id="SSF53167">
    <property type="entry name" value="Purine and uridine phosphorylases"/>
    <property type="match status" value="1"/>
</dbReference>
<dbReference type="HOGENOM" id="CLU_000288_125_3_1"/>
<dbReference type="Gene3D" id="3.40.50.1580">
    <property type="entry name" value="Nucleoside phosphorylase domain"/>
    <property type="match status" value="1"/>
</dbReference>
<accession>A0A0B4HCU8</accession>
<dbReference type="GO" id="GO:0043531">
    <property type="term" value="F:ADP binding"/>
    <property type="evidence" value="ECO:0007669"/>
    <property type="project" value="InterPro"/>
</dbReference>
<dbReference type="InterPro" id="IPR053137">
    <property type="entry name" value="NLR-like"/>
</dbReference>
<reference evidence="2 3" key="1">
    <citation type="journal article" date="2014" name="Proc. Natl. Acad. Sci. U.S.A.">
        <title>Trajectory and genomic determinants of fungal-pathogen speciation and host adaptation.</title>
        <authorList>
            <person name="Hu X."/>
            <person name="Xiao G."/>
            <person name="Zheng P."/>
            <person name="Shang Y."/>
            <person name="Su Y."/>
            <person name="Zhang X."/>
            <person name="Liu X."/>
            <person name="Zhan S."/>
            <person name="St Leger R.J."/>
            <person name="Wang C."/>
        </authorList>
    </citation>
    <scope>NUCLEOTIDE SEQUENCE [LARGE SCALE GENOMIC DNA]</scope>
    <source>
        <strain evidence="2 3">ARSEF 977</strain>
    </source>
</reference>
<evidence type="ECO:0000313" key="2">
    <source>
        <dbReference type="EMBL" id="KID89977.1"/>
    </source>
</evidence>
<dbReference type="Pfam" id="PF00931">
    <property type="entry name" value="NB-ARC"/>
    <property type="match status" value="1"/>
</dbReference>
<dbReference type="GO" id="GO:0003824">
    <property type="term" value="F:catalytic activity"/>
    <property type="evidence" value="ECO:0007669"/>
    <property type="project" value="InterPro"/>
</dbReference>
<dbReference type="Gene3D" id="3.40.50.300">
    <property type="entry name" value="P-loop containing nucleotide triphosphate hydrolases"/>
    <property type="match status" value="1"/>
</dbReference>
<dbReference type="InterPro" id="IPR002182">
    <property type="entry name" value="NB-ARC"/>
</dbReference>
<dbReference type="InterPro" id="IPR011990">
    <property type="entry name" value="TPR-like_helical_dom_sf"/>
</dbReference>
<sequence length="828" mass="92316">MKVTQPLNPEDYHIAIIAPLEIENVAATLMLDNRHDGRFPMARGYEYLYTPGEMGGHNVIVAALPAGEDCDLGSAAALSRQVKTFFPNLWFGLLVGVAAGMPNVGGGQERDIRLGDVLVAQQDGELPGLINLELGKWTENGFVLRRRGWLDTTHKLVRSAIRQIKAGDFLQDQPSFLKHYQEMMGNLNHPEVFADPGQELDLLYETGESVVKRRAREAEKRTRVWYGMIGSASTLVENASKRDELRDKHNLVGIETAAAGIVPNIPVGVVRGVCDYADEKTNEAWRPYAAAMAAAYAKEIILQIGPPERPRRGRENTIDNIQHKLFSLGVKRVALSGLGGMGKTQVALEVAHRVKEAMEDYSVIWMPAQTMAAFEQAAAELVQTLGISPGPGENPSETLQAHLSSDASGPWFLVVDGVDDMSLVDGTPDEPRRLLDCLPQSPRGRMLITTRTSVVANSVADPQNVVKLTEMSLGEGKRYLETCLSDKHELRKDDVDETLSSLMERLEYLPLAVAQAVAYMNVNCMSVGEYVRHHGEMEQDRDNTGPTHLFGSQLRNETFHSRSQGSILTTWCASFMAIRNTSAHAAQLLSFLRWTSPKGIPTSVLPLERGLKKVEAINLLCSYNFLSRREGGRILDMHRLVHLALRSCSKQLFDEQQTQETISHLNRVFPIFPNEHVQKQELWQSCLPHVLPLGTGETTHDPQARLEYFQMFLSNGQVKKGLALLQDLANSQRNTLPETHEMRLKSQLQLAKAWMAHGHLEEAIGLLKLIVEVCPPAVEKNNLIFHSIQLQLVSAYDKIGKFKDADKLVEHVRATMKEAFENTEMPWY</sequence>
<dbReference type="Gene3D" id="1.25.40.10">
    <property type="entry name" value="Tetratricopeptide repeat domain"/>
    <property type="match status" value="1"/>
</dbReference>
<keyword evidence="3" id="KW-1185">Reference proteome</keyword>
<evidence type="ECO:0000259" key="1">
    <source>
        <dbReference type="Pfam" id="PF00931"/>
    </source>
</evidence>
<gene>
    <name evidence="2" type="ORF">MGU_03382</name>
</gene>
<organism evidence="2 3">
    <name type="scientific">Metarhizium guizhouense (strain ARSEF 977)</name>
    <dbReference type="NCBI Taxonomy" id="1276136"/>
    <lineage>
        <taxon>Eukaryota</taxon>
        <taxon>Fungi</taxon>
        <taxon>Dikarya</taxon>
        <taxon>Ascomycota</taxon>
        <taxon>Pezizomycotina</taxon>
        <taxon>Sordariomycetes</taxon>
        <taxon>Hypocreomycetidae</taxon>
        <taxon>Hypocreales</taxon>
        <taxon>Clavicipitaceae</taxon>
        <taxon>Metarhizium</taxon>
    </lineage>
</organism>
<feature type="domain" description="NB-ARC" evidence="1">
    <location>
        <begin position="315"/>
        <end position="469"/>
    </location>
</feature>
<dbReference type="OrthoDB" id="1658288at2759"/>
<proteinExistence type="predicted"/>
<dbReference type="InterPro" id="IPR027417">
    <property type="entry name" value="P-loop_NTPase"/>
</dbReference>
<dbReference type="SUPFAM" id="SSF48452">
    <property type="entry name" value="TPR-like"/>
    <property type="match status" value="1"/>
</dbReference>
<dbReference type="EMBL" id="AZNH01000007">
    <property type="protein sequence ID" value="KID89977.1"/>
    <property type="molecule type" value="Genomic_DNA"/>
</dbReference>
<name>A0A0B4HCU8_METGA</name>
<dbReference type="SUPFAM" id="SSF52540">
    <property type="entry name" value="P-loop containing nucleoside triphosphate hydrolases"/>
    <property type="match status" value="1"/>
</dbReference>
<dbReference type="InterPro" id="IPR035994">
    <property type="entry name" value="Nucleoside_phosphorylase_sf"/>
</dbReference>
<evidence type="ECO:0000313" key="3">
    <source>
        <dbReference type="Proteomes" id="UP000031192"/>
    </source>
</evidence>
<dbReference type="PANTHER" id="PTHR46082">
    <property type="entry name" value="ATP/GTP-BINDING PROTEIN-RELATED"/>
    <property type="match status" value="1"/>
</dbReference>
<dbReference type="GO" id="GO:0009116">
    <property type="term" value="P:nucleoside metabolic process"/>
    <property type="evidence" value="ECO:0007669"/>
    <property type="project" value="InterPro"/>
</dbReference>
<dbReference type="Proteomes" id="UP000031192">
    <property type="component" value="Unassembled WGS sequence"/>
</dbReference>
<dbReference type="AlphaFoldDB" id="A0A0B4HCU8"/>
<comment type="caution">
    <text evidence="2">The sequence shown here is derived from an EMBL/GenBank/DDBJ whole genome shotgun (WGS) entry which is preliminary data.</text>
</comment>
<protein>
    <submittedName>
        <fullName evidence="2">Nb-arc</fullName>
    </submittedName>
</protein>